<proteinExistence type="predicted"/>
<comment type="subcellular location">
    <subcellularLocation>
        <location evidence="1">Membrane</location>
        <topology evidence="1">Multi-pass membrane protein</topology>
    </subcellularLocation>
</comment>
<keyword evidence="4 5" id="KW-0472">Membrane</keyword>
<organism evidence="7 8">
    <name type="scientific">Roseiconus lacunae</name>
    <dbReference type="NCBI Taxonomy" id="2605694"/>
    <lineage>
        <taxon>Bacteria</taxon>
        <taxon>Pseudomonadati</taxon>
        <taxon>Planctomycetota</taxon>
        <taxon>Planctomycetia</taxon>
        <taxon>Pirellulales</taxon>
        <taxon>Pirellulaceae</taxon>
        <taxon>Roseiconus</taxon>
    </lineage>
</organism>
<evidence type="ECO:0000256" key="5">
    <source>
        <dbReference type="SAM" id="Phobius"/>
    </source>
</evidence>
<feature type="transmembrane region" description="Helical" evidence="5">
    <location>
        <begin position="74"/>
        <end position="91"/>
    </location>
</feature>
<feature type="transmembrane region" description="Helical" evidence="5">
    <location>
        <begin position="49"/>
        <end position="67"/>
    </location>
</feature>
<comment type="caution">
    <text evidence="7">The sequence shown here is derived from an EMBL/GenBank/DDBJ whole genome shotgun (WGS) entry which is preliminary data.</text>
</comment>
<feature type="transmembrane region" description="Helical" evidence="5">
    <location>
        <begin position="230"/>
        <end position="249"/>
    </location>
</feature>
<evidence type="ECO:0000256" key="4">
    <source>
        <dbReference type="ARBA" id="ARBA00023136"/>
    </source>
</evidence>
<evidence type="ECO:0000313" key="8">
    <source>
        <dbReference type="Proteomes" id="UP001239462"/>
    </source>
</evidence>
<accession>A0ABT7PQT6</accession>
<dbReference type="InterPro" id="IPR051533">
    <property type="entry name" value="WaaL-like"/>
</dbReference>
<dbReference type="PANTHER" id="PTHR37422:SF13">
    <property type="entry name" value="LIPOPOLYSACCHARIDE BIOSYNTHESIS PROTEIN PA4999-RELATED"/>
    <property type="match status" value="1"/>
</dbReference>
<keyword evidence="8" id="KW-1185">Reference proteome</keyword>
<dbReference type="EMBL" id="JASZZN010000027">
    <property type="protein sequence ID" value="MDM4018831.1"/>
    <property type="molecule type" value="Genomic_DNA"/>
</dbReference>
<feature type="transmembrane region" description="Helical" evidence="5">
    <location>
        <begin position="255"/>
        <end position="288"/>
    </location>
</feature>
<feature type="transmembrane region" description="Helical" evidence="5">
    <location>
        <begin position="385"/>
        <end position="411"/>
    </location>
</feature>
<evidence type="ECO:0000256" key="1">
    <source>
        <dbReference type="ARBA" id="ARBA00004141"/>
    </source>
</evidence>
<gene>
    <name evidence="7" type="ORF">QTN89_25480</name>
</gene>
<reference evidence="7 8" key="1">
    <citation type="submission" date="2023-06" db="EMBL/GenBank/DDBJ databases">
        <title>Roseiconus lacunae JC819 isolated from Gulf of Mannar region, Tamil Nadu.</title>
        <authorList>
            <person name="Pk S."/>
            <person name="Ch S."/>
            <person name="Ch V.R."/>
        </authorList>
    </citation>
    <scope>NUCLEOTIDE SEQUENCE [LARGE SCALE GENOMIC DNA]</scope>
    <source>
        <strain evidence="7 8">JC819</strain>
    </source>
</reference>
<evidence type="ECO:0000256" key="3">
    <source>
        <dbReference type="ARBA" id="ARBA00022989"/>
    </source>
</evidence>
<protein>
    <submittedName>
        <fullName evidence="7">O-antigen ligase family protein</fullName>
    </submittedName>
</protein>
<dbReference type="InterPro" id="IPR007016">
    <property type="entry name" value="O-antigen_ligase-rel_domated"/>
</dbReference>
<dbReference type="RefSeq" id="WP_289166797.1">
    <property type="nucleotide sequence ID" value="NZ_JASZZN010000027.1"/>
</dbReference>
<evidence type="ECO:0000259" key="6">
    <source>
        <dbReference type="Pfam" id="PF04932"/>
    </source>
</evidence>
<feature type="transmembrane region" description="Helical" evidence="5">
    <location>
        <begin position="7"/>
        <end position="29"/>
    </location>
</feature>
<dbReference type="Proteomes" id="UP001239462">
    <property type="component" value="Unassembled WGS sequence"/>
</dbReference>
<keyword evidence="7" id="KW-0436">Ligase</keyword>
<dbReference type="GO" id="GO:0016874">
    <property type="term" value="F:ligase activity"/>
    <property type="evidence" value="ECO:0007669"/>
    <property type="project" value="UniProtKB-KW"/>
</dbReference>
<evidence type="ECO:0000313" key="7">
    <source>
        <dbReference type="EMBL" id="MDM4018831.1"/>
    </source>
</evidence>
<dbReference type="PANTHER" id="PTHR37422">
    <property type="entry name" value="TEICHURONIC ACID BIOSYNTHESIS PROTEIN TUAE"/>
    <property type="match status" value="1"/>
</dbReference>
<feature type="domain" description="O-antigen ligase-related" evidence="6">
    <location>
        <begin position="260"/>
        <end position="400"/>
    </location>
</feature>
<feature type="transmembrane region" description="Helical" evidence="5">
    <location>
        <begin position="295"/>
        <end position="314"/>
    </location>
</feature>
<feature type="transmembrane region" description="Helical" evidence="5">
    <location>
        <begin position="97"/>
        <end position="116"/>
    </location>
</feature>
<keyword evidence="3 5" id="KW-1133">Transmembrane helix</keyword>
<name>A0ABT7PQT6_9BACT</name>
<dbReference type="Pfam" id="PF04932">
    <property type="entry name" value="Wzy_C"/>
    <property type="match status" value="1"/>
</dbReference>
<keyword evidence="2 5" id="KW-0812">Transmembrane</keyword>
<feature type="transmembrane region" description="Helical" evidence="5">
    <location>
        <begin position="137"/>
        <end position="165"/>
    </location>
</feature>
<feature type="transmembrane region" description="Helical" evidence="5">
    <location>
        <begin position="185"/>
        <end position="218"/>
    </location>
</feature>
<sequence length="495" mass="53958">MKKDEQPLGAITRSIFLVVVVLLFALQLVPAWKNWSWQVPRLGWTPDHWVVPEWFYFGLAILFCLAWQGLTRPLLGLVAAIVVAYGIPRYQPLSEWTFGHFTVESIIFVFLVACWTRHLGGKASKSRLLPLPAHHNWPLAGTLGRFALGALAAHVIVSAIANAAMESSGDWHWMGDLKHSPIRYLAGLAMCFCGVMCGRYVTLTSLGLILVATIAMRLALTTHFVRDADIAYVCVAVVPLAIGAAQISTKTVYAAIWWAIAAIGAAAVIATANRGGAMGLVVSIVVLVFAGQRKARMLLLLLLCVGAIVMLPSWQGSSLAERLENAWNQSDRDPTIRSRLDLWRASGRSLTGWQFLIGHGPGQGPRTIAIEQKTDELVAVHNTPLAVLVELGVIGAMLWLSLLGAAAAMFWKDRQDSKFHEQDGARLNHIDRWSAAARLSALGGMLGCGIAISRQDDPLMLFLVGTLLCRLQGVFRPGDWGGERFINSETTDCNG</sequence>
<evidence type="ECO:0000256" key="2">
    <source>
        <dbReference type="ARBA" id="ARBA00022692"/>
    </source>
</evidence>